<dbReference type="EMBL" id="JAEUXJ010000004">
    <property type="protein sequence ID" value="MBL6455977.1"/>
    <property type="molecule type" value="Genomic_DNA"/>
</dbReference>
<comment type="caution">
    <text evidence="1">The sequence shown here is derived from an EMBL/GenBank/DDBJ whole genome shotgun (WGS) entry which is preliminary data.</text>
</comment>
<dbReference type="SUPFAM" id="SSF53335">
    <property type="entry name" value="S-adenosyl-L-methionine-dependent methyltransferases"/>
    <property type="match status" value="1"/>
</dbReference>
<proteinExistence type="predicted"/>
<evidence type="ECO:0000313" key="1">
    <source>
        <dbReference type="EMBL" id="MBL6455977.1"/>
    </source>
</evidence>
<dbReference type="InterPro" id="IPR029063">
    <property type="entry name" value="SAM-dependent_MTases_sf"/>
</dbReference>
<keyword evidence="1" id="KW-0808">Transferase</keyword>
<name>A0ABS1V3Z3_9PROT</name>
<keyword evidence="1" id="KW-0489">Methyltransferase</keyword>
<dbReference type="RefSeq" id="WP_202825723.1">
    <property type="nucleotide sequence ID" value="NZ_JAEUXJ010000004.1"/>
</dbReference>
<evidence type="ECO:0000313" key="2">
    <source>
        <dbReference type="Proteomes" id="UP000606490"/>
    </source>
</evidence>
<reference evidence="1 2" key="1">
    <citation type="submission" date="2021-01" db="EMBL/GenBank/DDBJ databases">
        <title>Belnapia mucosa sp. nov. and Belnapia arida sp. nov., isolated from the Tabernas Desert (Almeria, Spain).</title>
        <authorList>
            <person name="Molina-Menor E."/>
            <person name="Vidal-Verdu A."/>
            <person name="Calonge A."/>
            <person name="Satari L."/>
            <person name="Pereto Magraner J."/>
            <person name="Porcar Miralles M."/>
        </authorList>
    </citation>
    <scope>NUCLEOTIDE SEQUENCE [LARGE SCALE GENOMIC DNA]</scope>
    <source>
        <strain evidence="1 2">T6</strain>
    </source>
</reference>
<gene>
    <name evidence="1" type="ORF">JMJ55_11630</name>
</gene>
<dbReference type="Proteomes" id="UP000606490">
    <property type="component" value="Unassembled WGS sequence"/>
</dbReference>
<dbReference type="GO" id="GO:0008168">
    <property type="term" value="F:methyltransferase activity"/>
    <property type="evidence" value="ECO:0007669"/>
    <property type="project" value="UniProtKB-KW"/>
</dbReference>
<protein>
    <submittedName>
        <fullName evidence="1">Class I SAM-dependent methyltransferase</fullName>
    </submittedName>
</protein>
<keyword evidence="2" id="KW-1185">Reference proteome</keyword>
<sequence length="246" mass="27893">MSVSPPESWIRAVTPGKSFVDIGGIGEWSCNERVSAALGVGASRVAMADIQPFSSDYWTFFHDKMAGMGIGRGRYECHERVDITRADLPEQLPRFDVLHSTGILYHVADPVTALYNLTRVTGRWLITNTVIMPAKVENEFGTIECPDGMAFLLPAMSEAQRDIMRQHYKTKFGWSIDDTAPRPQQSGAMMPHRTEEGLSCWPYWWLMSIPAFRTLVNVMGFAVREEYTWEEHAHFMLCERVDPLKG</sequence>
<accession>A0ABS1V3Z3</accession>
<organism evidence="1 2">
    <name type="scientific">Belnapia mucosa</name>
    <dbReference type="NCBI Taxonomy" id="2804532"/>
    <lineage>
        <taxon>Bacteria</taxon>
        <taxon>Pseudomonadati</taxon>
        <taxon>Pseudomonadota</taxon>
        <taxon>Alphaproteobacteria</taxon>
        <taxon>Acetobacterales</taxon>
        <taxon>Roseomonadaceae</taxon>
        <taxon>Belnapia</taxon>
    </lineage>
</organism>
<dbReference type="GO" id="GO:0032259">
    <property type="term" value="P:methylation"/>
    <property type="evidence" value="ECO:0007669"/>
    <property type="project" value="UniProtKB-KW"/>
</dbReference>